<dbReference type="InterPro" id="IPR005097">
    <property type="entry name" value="Sacchrp_dh_NADP-bd"/>
</dbReference>
<evidence type="ECO:0000313" key="2">
    <source>
        <dbReference type="EMBL" id="VFK44339.1"/>
    </source>
</evidence>
<protein>
    <submittedName>
        <fullName evidence="3">Uncharacterized conserved protein</fullName>
    </submittedName>
</protein>
<dbReference type="AlphaFoldDB" id="A0A450Z6M2"/>
<dbReference type="Gene3D" id="3.40.50.720">
    <property type="entry name" value="NAD(P)-binding Rossmann-like Domain"/>
    <property type="match status" value="1"/>
</dbReference>
<name>A0A450Z6M2_9GAMM</name>
<evidence type="ECO:0000259" key="1">
    <source>
        <dbReference type="Pfam" id="PF03435"/>
    </source>
</evidence>
<dbReference type="SUPFAM" id="SSF51735">
    <property type="entry name" value="NAD(P)-binding Rossmann-fold domains"/>
    <property type="match status" value="1"/>
</dbReference>
<dbReference type="PANTHER" id="PTHR12286:SF5">
    <property type="entry name" value="SACCHAROPINE DEHYDROGENASE-LIKE OXIDOREDUCTASE"/>
    <property type="match status" value="1"/>
</dbReference>
<dbReference type="Pfam" id="PF03435">
    <property type="entry name" value="Sacchrp_dh_NADP"/>
    <property type="match status" value="1"/>
</dbReference>
<dbReference type="EMBL" id="CAADFR010000176">
    <property type="protein sequence ID" value="VFK44339.1"/>
    <property type="molecule type" value="Genomic_DNA"/>
</dbReference>
<dbReference type="EMBL" id="CAADFU010000172">
    <property type="protein sequence ID" value="VFK49338.1"/>
    <property type="molecule type" value="Genomic_DNA"/>
</dbReference>
<dbReference type="PANTHER" id="PTHR12286">
    <property type="entry name" value="SACCHAROPINE DEHYDROGENASE-LIKE OXIDOREDUCTASE"/>
    <property type="match status" value="1"/>
</dbReference>
<proteinExistence type="predicted"/>
<gene>
    <name evidence="3" type="ORF">BECKSD772E_GA0070983_11726</name>
    <name evidence="2" type="ORF">BECKSD772F_GA0070984_11766</name>
</gene>
<sequence length="393" mass="42772">MTITRKQSDIVIYGASGYTGRLVAEHMARRYPIGSGVTWAMAGRDADKLARIRGEIGASPDVPILIADASNPLAIGTMVKSTKVVCTTVGPYQRYGTELVAACAAKGTDYVDLCGEPAWMRAMIDAYESMAKTSGARIVFSCGFDSIPFDMGVYFLQEHARRTLGVNAHSIKSRVRTMRGGFSGGSVASFKSTVSTVKKNPSLARLLRDPFALTPGFRGAEQPNSTKPLFDDALGQWIAPFIMAPINTKNIHRSNFLMGYPYGKDFIYDEMIIIEPGEQGERTANLFTNIKHLEREDIPRPGEGPSREERESGCYEVLLIGETTHDRHIRIVVTGDRDPGYGSSSRMIAESAVYLSDGSVNAPGGIYTPAAAFGLSFIDRLRSNAGLTFEVEP</sequence>
<dbReference type="GO" id="GO:0005886">
    <property type="term" value="C:plasma membrane"/>
    <property type="evidence" value="ECO:0007669"/>
    <property type="project" value="TreeGrafter"/>
</dbReference>
<organism evidence="3">
    <name type="scientific">Candidatus Kentrum sp. SD</name>
    <dbReference type="NCBI Taxonomy" id="2126332"/>
    <lineage>
        <taxon>Bacteria</taxon>
        <taxon>Pseudomonadati</taxon>
        <taxon>Pseudomonadota</taxon>
        <taxon>Gammaproteobacteria</taxon>
        <taxon>Candidatus Kentrum</taxon>
    </lineage>
</organism>
<reference evidence="3" key="1">
    <citation type="submission" date="2019-02" db="EMBL/GenBank/DDBJ databases">
        <authorList>
            <person name="Gruber-Vodicka R. H."/>
            <person name="Seah K. B. B."/>
        </authorList>
    </citation>
    <scope>NUCLEOTIDE SEQUENCE</scope>
    <source>
        <strain evidence="3">BECK_S1320</strain>
        <strain evidence="2">BECK_S1321</strain>
    </source>
</reference>
<dbReference type="InterPro" id="IPR051276">
    <property type="entry name" value="Saccharopine_DH-like_oxidrdct"/>
</dbReference>
<evidence type="ECO:0000313" key="3">
    <source>
        <dbReference type="EMBL" id="VFK49338.1"/>
    </source>
</evidence>
<dbReference type="InterPro" id="IPR036291">
    <property type="entry name" value="NAD(P)-bd_dom_sf"/>
</dbReference>
<accession>A0A450Z6M2</accession>
<dbReference type="GO" id="GO:0009247">
    <property type="term" value="P:glycolipid biosynthetic process"/>
    <property type="evidence" value="ECO:0007669"/>
    <property type="project" value="TreeGrafter"/>
</dbReference>
<feature type="domain" description="Saccharopine dehydrogenase NADP binding" evidence="1">
    <location>
        <begin position="10"/>
        <end position="138"/>
    </location>
</feature>